<sequence>MGQYWFSPWIPHMGPWEVGPGPDSPHHGYIPRSSGGANMEAHRDVEIVRPYFLQVPGTSWGVPLAPTLHPPGGARYLDRYPLTSLPKIKMMVAFYSKKKSKIVPIRCRYITTDIKKCQKSDLWLGTLGVKLGEKERGVPEVPAMGTLGTPREVSGVFSDHQDPYWRVLVEGGMRVSGCGTNVCNEPTCSRPIGMWFFRTIGKKDAQFVELTTKLELTELTKILQSQSCGFHQRWAATLCCTKQSTNASVATLKTVRQTCSVSVLIVPLRYATALLAAKTTKKCCSVANISGVVVKFHCATLNTNGNSAVLRYTNRYEGGQTRKDTVHSGPRPGCTRGFPVETPKVWGFSASNWMPHLPRPIPNPEPVRGLTGFFRIFGVRVGTLVSHTRYISYGNISQS</sequence>
<dbReference type="KEGG" id="pgr:PGTG_04167"/>
<dbReference type="InParanoid" id="E3K1N6"/>
<dbReference type="AlphaFoldDB" id="E3K1N6"/>
<evidence type="ECO:0000313" key="2">
    <source>
        <dbReference type="Proteomes" id="UP000008783"/>
    </source>
</evidence>
<dbReference type="HOGENOM" id="CLU_691055_0_0_1"/>
<reference evidence="2" key="2">
    <citation type="journal article" date="2011" name="Proc. Natl. Acad. Sci. U.S.A.">
        <title>Obligate biotrophy features unraveled by the genomic analysis of rust fungi.</title>
        <authorList>
            <person name="Duplessis S."/>
            <person name="Cuomo C.A."/>
            <person name="Lin Y.-C."/>
            <person name="Aerts A."/>
            <person name="Tisserant E."/>
            <person name="Veneault-Fourrey C."/>
            <person name="Joly D.L."/>
            <person name="Hacquard S."/>
            <person name="Amselem J."/>
            <person name="Cantarel B.L."/>
            <person name="Chiu R."/>
            <person name="Coutinho P.M."/>
            <person name="Feau N."/>
            <person name="Field M."/>
            <person name="Frey P."/>
            <person name="Gelhaye E."/>
            <person name="Goldberg J."/>
            <person name="Grabherr M.G."/>
            <person name="Kodira C.D."/>
            <person name="Kohler A."/>
            <person name="Kuees U."/>
            <person name="Lindquist E.A."/>
            <person name="Lucas S.M."/>
            <person name="Mago R."/>
            <person name="Mauceli E."/>
            <person name="Morin E."/>
            <person name="Murat C."/>
            <person name="Pangilinan J.L."/>
            <person name="Park R."/>
            <person name="Pearson M."/>
            <person name="Quesneville H."/>
            <person name="Rouhier N."/>
            <person name="Sakthikumar S."/>
            <person name="Salamov A.A."/>
            <person name="Schmutz J."/>
            <person name="Selles B."/>
            <person name="Shapiro H."/>
            <person name="Tanguay P."/>
            <person name="Tuskan G.A."/>
            <person name="Henrissat B."/>
            <person name="Van de Peer Y."/>
            <person name="Rouze P."/>
            <person name="Ellis J.G."/>
            <person name="Dodds P.N."/>
            <person name="Schein J.E."/>
            <person name="Zhong S."/>
            <person name="Hamelin R.C."/>
            <person name="Grigoriev I.V."/>
            <person name="Szabo L.J."/>
            <person name="Martin F."/>
        </authorList>
    </citation>
    <scope>NUCLEOTIDE SEQUENCE [LARGE SCALE GENOMIC DNA]</scope>
    <source>
        <strain evidence="2">CRL 75-36-700-3 / race SCCL</strain>
    </source>
</reference>
<protein>
    <submittedName>
        <fullName evidence="1">Uncharacterized protein</fullName>
    </submittedName>
</protein>
<dbReference type="RefSeq" id="XP_003322630.1">
    <property type="nucleotide sequence ID" value="XM_003322582.1"/>
</dbReference>
<proteinExistence type="predicted"/>
<dbReference type="OrthoDB" id="10648281at2759"/>
<keyword evidence="2" id="KW-1185">Reference proteome</keyword>
<dbReference type="Proteomes" id="UP000008783">
    <property type="component" value="Unassembled WGS sequence"/>
</dbReference>
<gene>
    <name evidence="1" type="ORF">PGTG_04167</name>
</gene>
<name>E3K1N6_PUCGT</name>
<organism evidence="1 2">
    <name type="scientific">Puccinia graminis f. sp. tritici (strain CRL 75-36-700-3 / race SCCL)</name>
    <name type="common">Black stem rust fungus</name>
    <dbReference type="NCBI Taxonomy" id="418459"/>
    <lineage>
        <taxon>Eukaryota</taxon>
        <taxon>Fungi</taxon>
        <taxon>Dikarya</taxon>
        <taxon>Basidiomycota</taxon>
        <taxon>Pucciniomycotina</taxon>
        <taxon>Pucciniomycetes</taxon>
        <taxon>Pucciniales</taxon>
        <taxon>Pucciniaceae</taxon>
        <taxon>Puccinia</taxon>
    </lineage>
</organism>
<reference key="1">
    <citation type="submission" date="2007-01" db="EMBL/GenBank/DDBJ databases">
        <title>The Genome Sequence of Puccinia graminis f. sp. tritici Strain CRL 75-36-700-3.</title>
        <authorList>
            <consortium name="The Broad Institute Genome Sequencing Platform"/>
            <person name="Birren B."/>
            <person name="Lander E."/>
            <person name="Galagan J."/>
            <person name="Nusbaum C."/>
            <person name="Devon K."/>
            <person name="Cuomo C."/>
            <person name="Jaffe D."/>
            <person name="Butler J."/>
            <person name="Alvarez P."/>
            <person name="Gnerre S."/>
            <person name="Grabherr M."/>
            <person name="Mauceli E."/>
            <person name="Brockman W."/>
            <person name="Young S."/>
            <person name="LaButti K."/>
            <person name="Sykes S."/>
            <person name="DeCaprio D."/>
            <person name="Crawford M."/>
            <person name="Koehrsen M."/>
            <person name="Engels R."/>
            <person name="Montgomery P."/>
            <person name="Pearson M."/>
            <person name="Howarth C."/>
            <person name="Larson L."/>
            <person name="White J."/>
            <person name="Zeng Q."/>
            <person name="Kodira C."/>
            <person name="Yandava C."/>
            <person name="Alvarado L."/>
            <person name="O'Leary S."/>
            <person name="Szabo L."/>
            <person name="Dean R."/>
            <person name="Schein J."/>
        </authorList>
    </citation>
    <scope>NUCLEOTIDE SEQUENCE</scope>
    <source>
        <strain>CRL 75-36-700-3</strain>
    </source>
</reference>
<dbReference type="GeneID" id="10542001"/>
<evidence type="ECO:0000313" key="1">
    <source>
        <dbReference type="EMBL" id="EFP78211.1"/>
    </source>
</evidence>
<dbReference type="VEuPathDB" id="FungiDB:PGTG_04167"/>
<dbReference type="EMBL" id="DS178269">
    <property type="protein sequence ID" value="EFP78211.1"/>
    <property type="molecule type" value="Genomic_DNA"/>
</dbReference>
<accession>E3K1N6</accession>